<evidence type="ECO:0000313" key="3">
    <source>
        <dbReference type="Proteomes" id="UP000014137"/>
    </source>
</evidence>
<feature type="region of interest" description="Disordered" evidence="1">
    <location>
        <begin position="1"/>
        <end position="20"/>
    </location>
</feature>
<reference evidence="2 3" key="1">
    <citation type="submission" date="2012-10" db="EMBL/GenBank/DDBJ databases">
        <title>Genome assembly of Amycolatopsis azurea DSM 43854.</title>
        <authorList>
            <person name="Khatri I."/>
            <person name="Kaur I."/>
            <person name="Subramanian S."/>
            <person name="Mayilraj S."/>
        </authorList>
    </citation>
    <scope>NUCLEOTIDE SEQUENCE [LARGE SCALE GENOMIC DNA]</scope>
    <source>
        <strain evidence="2 3">DSM 43854</strain>
    </source>
</reference>
<gene>
    <name evidence="2" type="ORF">C791_2790</name>
</gene>
<accession>M2Q4T7</accession>
<evidence type="ECO:0000313" key="2">
    <source>
        <dbReference type="EMBL" id="EMD26970.1"/>
    </source>
</evidence>
<dbReference type="Proteomes" id="UP000014137">
    <property type="component" value="Unassembled WGS sequence"/>
</dbReference>
<sequence length="52" mass="5338">MRRTTDSFAPGPVTRHPVGDEFGGFRTCGDAARGSITASAAGSVLGRPPFVC</sequence>
<dbReference type="AlphaFoldDB" id="M2Q4T7"/>
<evidence type="ECO:0000256" key="1">
    <source>
        <dbReference type="SAM" id="MobiDB-lite"/>
    </source>
</evidence>
<name>M2Q4T7_9PSEU</name>
<dbReference type="PATRIC" id="fig|1238180.3.peg.3389"/>
<dbReference type="EMBL" id="ANMG01000026">
    <property type="protein sequence ID" value="EMD26970.1"/>
    <property type="molecule type" value="Genomic_DNA"/>
</dbReference>
<protein>
    <submittedName>
        <fullName evidence="2">Uncharacterized protein</fullName>
    </submittedName>
</protein>
<comment type="caution">
    <text evidence="2">The sequence shown here is derived from an EMBL/GenBank/DDBJ whole genome shotgun (WGS) entry which is preliminary data.</text>
</comment>
<organism evidence="2 3">
    <name type="scientific">Amycolatopsis azurea DSM 43854</name>
    <dbReference type="NCBI Taxonomy" id="1238180"/>
    <lineage>
        <taxon>Bacteria</taxon>
        <taxon>Bacillati</taxon>
        <taxon>Actinomycetota</taxon>
        <taxon>Actinomycetes</taxon>
        <taxon>Pseudonocardiales</taxon>
        <taxon>Pseudonocardiaceae</taxon>
        <taxon>Amycolatopsis</taxon>
    </lineage>
</organism>
<proteinExistence type="predicted"/>